<dbReference type="EMBL" id="KB468168">
    <property type="protein sequence ID" value="PCH44989.1"/>
    <property type="molecule type" value="Genomic_DNA"/>
</dbReference>
<gene>
    <name evidence="2" type="ORF">WOLCODRAFT_165540</name>
</gene>
<evidence type="ECO:0000313" key="2">
    <source>
        <dbReference type="EMBL" id="PCH44989.1"/>
    </source>
</evidence>
<proteinExistence type="predicted"/>
<dbReference type="InterPro" id="IPR045632">
    <property type="entry name" value="DUF6314"/>
</dbReference>
<accession>A0A2H3K1D6</accession>
<reference evidence="2 3" key="1">
    <citation type="journal article" date="2012" name="Science">
        <title>The Paleozoic origin of enzymatic lignin decomposition reconstructed from 31 fungal genomes.</title>
        <authorList>
            <person name="Floudas D."/>
            <person name="Binder M."/>
            <person name="Riley R."/>
            <person name="Barry K."/>
            <person name="Blanchette R.A."/>
            <person name="Henrissat B."/>
            <person name="Martinez A.T."/>
            <person name="Otillar R."/>
            <person name="Spatafora J.W."/>
            <person name="Yadav J.S."/>
            <person name="Aerts A."/>
            <person name="Benoit I."/>
            <person name="Boyd A."/>
            <person name="Carlson A."/>
            <person name="Copeland A."/>
            <person name="Coutinho P.M."/>
            <person name="de Vries R.P."/>
            <person name="Ferreira P."/>
            <person name="Findley K."/>
            <person name="Foster B."/>
            <person name="Gaskell J."/>
            <person name="Glotzer D."/>
            <person name="Gorecki P."/>
            <person name="Heitman J."/>
            <person name="Hesse C."/>
            <person name="Hori C."/>
            <person name="Igarashi K."/>
            <person name="Jurgens J.A."/>
            <person name="Kallen N."/>
            <person name="Kersten P."/>
            <person name="Kohler A."/>
            <person name="Kuees U."/>
            <person name="Kumar T.K.A."/>
            <person name="Kuo A."/>
            <person name="LaButti K."/>
            <person name="Larrondo L.F."/>
            <person name="Lindquist E."/>
            <person name="Ling A."/>
            <person name="Lombard V."/>
            <person name="Lucas S."/>
            <person name="Lundell T."/>
            <person name="Martin R."/>
            <person name="McLaughlin D.J."/>
            <person name="Morgenstern I."/>
            <person name="Morin E."/>
            <person name="Murat C."/>
            <person name="Nagy L.G."/>
            <person name="Nolan M."/>
            <person name="Ohm R.A."/>
            <person name="Patyshakuliyeva A."/>
            <person name="Rokas A."/>
            <person name="Ruiz-Duenas F.J."/>
            <person name="Sabat G."/>
            <person name="Salamov A."/>
            <person name="Samejima M."/>
            <person name="Schmutz J."/>
            <person name="Slot J.C."/>
            <person name="St John F."/>
            <person name="Stenlid J."/>
            <person name="Sun H."/>
            <person name="Sun S."/>
            <person name="Syed K."/>
            <person name="Tsang A."/>
            <person name="Wiebenga A."/>
            <person name="Young D."/>
            <person name="Pisabarro A."/>
            <person name="Eastwood D.C."/>
            <person name="Martin F."/>
            <person name="Cullen D."/>
            <person name="Grigoriev I.V."/>
            <person name="Hibbett D.S."/>
        </authorList>
    </citation>
    <scope>NUCLEOTIDE SEQUENCE [LARGE SCALE GENOMIC DNA]</scope>
    <source>
        <strain evidence="2 3">MD-104</strain>
    </source>
</reference>
<dbReference type="OMA" id="TKKYIWR"/>
<dbReference type="AlphaFoldDB" id="A0A2H3K1D6"/>
<keyword evidence="3" id="KW-1185">Reference proteome</keyword>
<dbReference type="Proteomes" id="UP000218811">
    <property type="component" value="Unassembled WGS sequence"/>
</dbReference>
<dbReference type="PROSITE" id="PS51257">
    <property type="entry name" value="PROKAR_LIPOPROTEIN"/>
    <property type="match status" value="1"/>
</dbReference>
<dbReference type="Pfam" id="PF19834">
    <property type="entry name" value="DUF6314"/>
    <property type="match status" value="1"/>
</dbReference>
<protein>
    <recommendedName>
        <fullName evidence="1">DUF6314 domain-containing protein</fullName>
    </recommendedName>
</protein>
<feature type="domain" description="DUF6314" evidence="1">
    <location>
        <begin position="48"/>
        <end position="228"/>
    </location>
</feature>
<organism evidence="2 3">
    <name type="scientific">Wolfiporia cocos (strain MD-104)</name>
    <name type="common">Brown rot fungus</name>
    <dbReference type="NCBI Taxonomy" id="742152"/>
    <lineage>
        <taxon>Eukaryota</taxon>
        <taxon>Fungi</taxon>
        <taxon>Dikarya</taxon>
        <taxon>Basidiomycota</taxon>
        <taxon>Agaricomycotina</taxon>
        <taxon>Agaricomycetes</taxon>
        <taxon>Polyporales</taxon>
        <taxon>Phaeolaceae</taxon>
        <taxon>Wolfiporia</taxon>
    </lineage>
</organism>
<sequence>METQRHAPPSTVTDDGRACSCSTSSTSCASNTDPSQIASDPEILFRSLAGEWRARRTIRHLGSKSKGVDGIFGGTASFYLRAPTADEPEEGMQEYLYHEHGTFTTSTGASFPAQMKYIYRYHPMSRRISVWRVKPGASVAPPNAGEVENWFHDIILTTSSELQGSAWFTDYRRAGDCIFKGSEHLCVRDLYKPFYKFCFGGDELVEFGIGYEVSGPGKDYTSEAWFMRPPANGLSPQM</sequence>
<evidence type="ECO:0000313" key="3">
    <source>
        <dbReference type="Proteomes" id="UP000218811"/>
    </source>
</evidence>
<dbReference type="OrthoDB" id="66881at2759"/>
<name>A0A2H3K1D6_WOLCO</name>
<dbReference type="STRING" id="742152.A0A2H3K1D6"/>
<evidence type="ECO:0000259" key="1">
    <source>
        <dbReference type="Pfam" id="PF19834"/>
    </source>
</evidence>